<dbReference type="EMBL" id="WKLC01002363">
    <property type="protein sequence ID" value="MSE19078.1"/>
    <property type="molecule type" value="Genomic_DNA"/>
</dbReference>
<name>A0A7X2MTG6_ENTAG</name>
<organism evidence="6 7">
    <name type="scientific">Enterobacter agglomerans</name>
    <name type="common">Erwinia herbicola</name>
    <name type="synonym">Pantoea agglomerans</name>
    <dbReference type="NCBI Taxonomy" id="549"/>
    <lineage>
        <taxon>Bacteria</taxon>
        <taxon>Pseudomonadati</taxon>
        <taxon>Pseudomonadota</taxon>
        <taxon>Gammaproteobacteria</taxon>
        <taxon>Enterobacterales</taxon>
        <taxon>Erwiniaceae</taxon>
        <taxon>Pantoea</taxon>
        <taxon>Pantoea agglomerans group</taxon>
    </lineage>
</organism>
<sequence>VLNKLASKTALSRTDLKAWRGKNVGTVHTFQGKENDIVILVLGCDVAHQGGADWAASKPNLLNVALTRAKNNIFVIGDRNVWADKAGFDVVAQALPDKTLI</sequence>
<dbReference type="InterPro" id="IPR027417">
    <property type="entry name" value="P-loop_NTPase"/>
</dbReference>
<evidence type="ECO:0000256" key="4">
    <source>
        <dbReference type="ARBA" id="ARBA00022840"/>
    </source>
</evidence>
<keyword evidence="4" id="KW-0067">ATP-binding</keyword>
<dbReference type="Pfam" id="PF13087">
    <property type="entry name" value="AAA_12"/>
    <property type="match status" value="1"/>
</dbReference>
<evidence type="ECO:0000313" key="7">
    <source>
        <dbReference type="Proteomes" id="UP000461948"/>
    </source>
</evidence>
<accession>A0A7X2MTG6</accession>
<dbReference type="InterPro" id="IPR050534">
    <property type="entry name" value="Coronavir_polyprotein_1ab"/>
</dbReference>
<dbReference type="InterPro" id="IPR041679">
    <property type="entry name" value="DNA2/NAM7-like_C"/>
</dbReference>
<feature type="domain" description="DNA2/NAM7 helicase-like C-terminal" evidence="5">
    <location>
        <begin position="22"/>
        <end position="79"/>
    </location>
</feature>
<evidence type="ECO:0000259" key="5">
    <source>
        <dbReference type="Pfam" id="PF13087"/>
    </source>
</evidence>
<evidence type="ECO:0000256" key="2">
    <source>
        <dbReference type="ARBA" id="ARBA00022801"/>
    </source>
</evidence>
<evidence type="ECO:0000256" key="3">
    <source>
        <dbReference type="ARBA" id="ARBA00022806"/>
    </source>
</evidence>
<proteinExistence type="predicted"/>
<dbReference type="PANTHER" id="PTHR43788:SF8">
    <property type="entry name" value="DNA-BINDING PROTEIN SMUBP-2"/>
    <property type="match status" value="1"/>
</dbReference>
<reference evidence="6 7" key="1">
    <citation type="submission" date="2019-11" db="EMBL/GenBank/DDBJ databases">
        <title>Draft Genome Sequence of Plant Growth-Promoting Rhizosphere-Associated Bacteria.</title>
        <authorList>
            <person name="Vasilyev I.Y."/>
            <person name="Radchenko V."/>
            <person name="Ilnitskaya E.V."/>
        </authorList>
    </citation>
    <scope>NUCLEOTIDE SEQUENCE [LARGE SCALE GENOMIC DNA]</scope>
    <source>
        <strain evidence="6 7">VRA_MhP_f</strain>
    </source>
</reference>
<comment type="caution">
    <text evidence="6">The sequence shown here is derived from an EMBL/GenBank/DDBJ whole genome shotgun (WGS) entry which is preliminary data.</text>
</comment>
<evidence type="ECO:0000313" key="6">
    <source>
        <dbReference type="EMBL" id="MSE19078.1"/>
    </source>
</evidence>
<dbReference type="PANTHER" id="PTHR43788">
    <property type="entry name" value="DNA2/NAM7 HELICASE FAMILY MEMBER"/>
    <property type="match status" value="1"/>
</dbReference>
<keyword evidence="3" id="KW-0347">Helicase</keyword>
<dbReference type="GO" id="GO:0005524">
    <property type="term" value="F:ATP binding"/>
    <property type="evidence" value="ECO:0007669"/>
    <property type="project" value="UniProtKB-KW"/>
</dbReference>
<dbReference type="Gene3D" id="3.40.50.300">
    <property type="entry name" value="P-loop containing nucleotide triphosphate hydrolases"/>
    <property type="match status" value="1"/>
</dbReference>
<dbReference type="GO" id="GO:0043139">
    <property type="term" value="F:5'-3' DNA helicase activity"/>
    <property type="evidence" value="ECO:0007669"/>
    <property type="project" value="TreeGrafter"/>
</dbReference>
<keyword evidence="2" id="KW-0378">Hydrolase</keyword>
<feature type="non-terminal residue" evidence="6">
    <location>
        <position position="1"/>
    </location>
</feature>
<gene>
    <name evidence="6" type="ORF">GKC49_29440</name>
</gene>
<dbReference type="Proteomes" id="UP000461948">
    <property type="component" value="Unassembled WGS sequence"/>
</dbReference>
<protein>
    <recommendedName>
        <fullName evidence="5">DNA2/NAM7 helicase-like C-terminal domain-containing protein</fullName>
    </recommendedName>
</protein>
<evidence type="ECO:0000256" key="1">
    <source>
        <dbReference type="ARBA" id="ARBA00022741"/>
    </source>
</evidence>
<dbReference type="GO" id="GO:0016787">
    <property type="term" value="F:hydrolase activity"/>
    <property type="evidence" value="ECO:0007669"/>
    <property type="project" value="UniProtKB-KW"/>
</dbReference>
<dbReference type="AlphaFoldDB" id="A0A7X2MTG6"/>
<keyword evidence="1" id="KW-0547">Nucleotide-binding</keyword>
<dbReference type="SUPFAM" id="SSF52540">
    <property type="entry name" value="P-loop containing nucleoside triphosphate hydrolases"/>
    <property type="match status" value="1"/>
</dbReference>